<name>A0ABN5TTV8_9GAMM</name>
<evidence type="ECO:0000313" key="7">
    <source>
        <dbReference type="Proteomes" id="UP000278437"/>
    </source>
</evidence>
<dbReference type="SUPFAM" id="SSF55347">
    <property type="entry name" value="Glyceraldehyde-3-phosphate dehydrogenase-like, C-terminal domain"/>
    <property type="match status" value="1"/>
</dbReference>
<gene>
    <name evidence="6" type="primary">gap_2</name>
    <name evidence="6" type="ORF">STH12_01490</name>
</gene>
<dbReference type="PANTHER" id="PTHR43148">
    <property type="entry name" value="GLYCERALDEHYDE-3-PHOSPHATE DEHYDROGENASE 2"/>
    <property type="match status" value="1"/>
</dbReference>
<dbReference type="PROSITE" id="PS00071">
    <property type="entry name" value="GAPDH"/>
    <property type="match status" value="1"/>
</dbReference>
<dbReference type="EMBL" id="CP020373">
    <property type="protein sequence ID" value="AZQ10607.1"/>
    <property type="molecule type" value="Genomic_DNA"/>
</dbReference>
<dbReference type="PIRSF" id="PIRSF000149">
    <property type="entry name" value="GAP_DH"/>
    <property type="match status" value="1"/>
</dbReference>
<comment type="similarity">
    <text evidence="1 3">Belongs to the glyceraldehyde-3-phosphate dehydrogenase family.</text>
</comment>
<keyword evidence="7" id="KW-1185">Reference proteome</keyword>
<dbReference type="InterPro" id="IPR020828">
    <property type="entry name" value="GlycerAld_3-P_DH_NAD(P)-bd"/>
</dbReference>
<reference evidence="7" key="1">
    <citation type="submission" date="2017-03" db="EMBL/GenBank/DDBJ databases">
        <title>Full genome sequence of a non-lethal Shewanella isolate that potentiates virulence of Vibio parahaemolyticus causing acute hepatopancreatic necrosis disease (AHPND) in shrimp.</title>
        <authorList>
            <person name="Prachumwat A."/>
            <person name="Sritunyalucksana K."/>
        </authorList>
    </citation>
    <scope>NUCLEOTIDE SEQUENCE [LARGE SCALE GENOMIC DNA]</scope>
    <source>
        <strain evidence="7">TH2012</strain>
    </source>
</reference>
<dbReference type="SMART" id="SM00846">
    <property type="entry name" value="Gp_dh_N"/>
    <property type="match status" value="1"/>
</dbReference>
<dbReference type="InterPro" id="IPR036291">
    <property type="entry name" value="NAD(P)-bd_dom_sf"/>
</dbReference>
<evidence type="ECO:0000259" key="5">
    <source>
        <dbReference type="SMART" id="SM00846"/>
    </source>
</evidence>
<evidence type="ECO:0000256" key="4">
    <source>
        <dbReference type="RuleBase" id="RU361160"/>
    </source>
</evidence>
<dbReference type="EC" id="1.2.1.-" evidence="4"/>
<dbReference type="InterPro" id="IPR020830">
    <property type="entry name" value="GlycerAld_3-P_DH_AS"/>
</dbReference>
<evidence type="ECO:0000313" key="6">
    <source>
        <dbReference type="EMBL" id="AZQ10607.1"/>
    </source>
</evidence>
<dbReference type="GO" id="GO:0004365">
    <property type="term" value="F:glyceraldehyde-3-phosphate dehydrogenase (NAD+) (phosphorylating) activity"/>
    <property type="evidence" value="ECO:0007669"/>
    <property type="project" value="UniProtKB-EC"/>
</dbReference>
<keyword evidence="2 4" id="KW-0560">Oxidoreductase</keyword>
<evidence type="ECO:0000256" key="2">
    <source>
        <dbReference type="ARBA" id="ARBA00023002"/>
    </source>
</evidence>
<proteinExistence type="inferred from homology"/>
<dbReference type="CDD" id="cd05214">
    <property type="entry name" value="GAPDH_I_N"/>
    <property type="match status" value="1"/>
</dbReference>
<dbReference type="SUPFAM" id="SSF51735">
    <property type="entry name" value="NAD(P)-binding Rossmann-fold domains"/>
    <property type="match status" value="1"/>
</dbReference>
<accession>A0ABN5TTV8</accession>
<dbReference type="CDD" id="cd18126">
    <property type="entry name" value="GAPDH_I_C"/>
    <property type="match status" value="1"/>
</dbReference>
<dbReference type="NCBIfam" id="TIGR01534">
    <property type="entry name" value="GAPDH-I"/>
    <property type="match status" value="1"/>
</dbReference>
<organism evidence="6 7">
    <name type="scientific">Shewanella khirikhana</name>
    <dbReference type="NCBI Taxonomy" id="1965282"/>
    <lineage>
        <taxon>Bacteria</taxon>
        <taxon>Pseudomonadati</taxon>
        <taxon>Pseudomonadota</taxon>
        <taxon>Gammaproteobacteria</taxon>
        <taxon>Alteromonadales</taxon>
        <taxon>Shewanellaceae</taxon>
        <taxon>Shewanella</taxon>
    </lineage>
</organism>
<sequence>MTIRVAINGYGRIGRNVLRALYESEKEYPIEIVAINDLGDASINAHLTKYDSVHGRFNAKVENDAEAIYVNGDKILTFSERDPAKLPWADLKVDVVFECTGIFTSKEAVQPHLNAGAKKVIISAPGKNVDATVVYGVNQNVLTSDMTVISNASCTTNCLAPFAKPLNDAIGIESGLMTTIHAYTNDQRLSDVYHSDLRRARAAAMSMIPTKTGAAAAVGLVVPELQGKFDGLAVRVPTVNVSLVDLSFIASRDTTVAEVNEIIEKALAADVVLSQVLAVNKEPLVSIDFNHNAFSSNFDATQTRVSGRLVKVMAWYDNEWGFSNRMLDNAVALMNAK</sequence>
<dbReference type="Pfam" id="PF00044">
    <property type="entry name" value="Gp_dh_N"/>
    <property type="match status" value="1"/>
</dbReference>
<dbReference type="PRINTS" id="PR00078">
    <property type="entry name" value="G3PDHDRGNASE"/>
</dbReference>
<evidence type="ECO:0000256" key="1">
    <source>
        <dbReference type="ARBA" id="ARBA00007406"/>
    </source>
</evidence>
<dbReference type="RefSeq" id="WP_126166962.1">
    <property type="nucleotide sequence ID" value="NZ_CP020373.1"/>
</dbReference>
<dbReference type="InterPro" id="IPR020829">
    <property type="entry name" value="GlycerAld_3-P_DH_cat"/>
</dbReference>
<dbReference type="Gene3D" id="3.40.50.720">
    <property type="entry name" value="NAD(P)-binding Rossmann-like Domain"/>
    <property type="match status" value="1"/>
</dbReference>
<feature type="domain" description="Glyceraldehyde 3-phosphate dehydrogenase NAD(P) binding" evidence="5">
    <location>
        <begin position="3"/>
        <end position="154"/>
    </location>
</feature>
<evidence type="ECO:0000256" key="3">
    <source>
        <dbReference type="RuleBase" id="RU000397"/>
    </source>
</evidence>
<dbReference type="InterPro" id="IPR020831">
    <property type="entry name" value="GlycerAld/Erythrose_P_DH"/>
</dbReference>
<protein>
    <recommendedName>
        <fullName evidence="4">Glyceraldehyde-3-phosphate dehydrogenase</fullName>
        <ecNumber evidence="4">1.2.1.-</ecNumber>
    </recommendedName>
</protein>
<dbReference type="InterPro" id="IPR006424">
    <property type="entry name" value="Glyceraldehyde-3-P_DH_1"/>
</dbReference>
<dbReference type="Pfam" id="PF02800">
    <property type="entry name" value="Gp_dh_C"/>
    <property type="match status" value="1"/>
</dbReference>
<dbReference type="Proteomes" id="UP000278437">
    <property type="component" value="Chromosome"/>
</dbReference>
<dbReference type="Gene3D" id="3.30.360.10">
    <property type="entry name" value="Dihydrodipicolinate Reductase, domain 2"/>
    <property type="match status" value="1"/>
</dbReference>